<protein>
    <submittedName>
        <fullName evidence="2">Uncharacterized protein</fullName>
    </submittedName>
</protein>
<evidence type="ECO:0000256" key="1">
    <source>
        <dbReference type="SAM" id="MobiDB-lite"/>
    </source>
</evidence>
<reference evidence="2 3" key="1">
    <citation type="journal article" date="2021" name="Commun. Biol.">
        <title>The genome of Shorea leprosula (Dipterocarpaceae) highlights the ecological relevance of drought in aseasonal tropical rainforests.</title>
        <authorList>
            <person name="Ng K.K.S."/>
            <person name="Kobayashi M.J."/>
            <person name="Fawcett J.A."/>
            <person name="Hatakeyama M."/>
            <person name="Paape T."/>
            <person name="Ng C.H."/>
            <person name="Ang C.C."/>
            <person name="Tnah L.H."/>
            <person name="Lee C.T."/>
            <person name="Nishiyama T."/>
            <person name="Sese J."/>
            <person name="O'Brien M.J."/>
            <person name="Copetti D."/>
            <person name="Mohd Noor M.I."/>
            <person name="Ong R.C."/>
            <person name="Putra M."/>
            <person name="Sireger I.Z."/>
            <person name="Indrioko S."/>
            <person name="Kosugi Y."/>
            <person name="Izuno A."/>
            <person name="Isagi Y."/>
            <person name="Lee S.L."/>
            <person name="Shimizu K.K."/>
        </authorList>
    </citation>
    <scope>NUCLEOTIDE SEQUENCE [LARGE SCALE GENOMIC DNA]</scope>
    <source>
        <strain evidence="2">214</strain>
    </source>
</reference>
<evidence type="ECO:0000313" key="3">
    <source>
        <dbReference type="Proteomes" id="UP001054252"/>
    </source>
</evidence>
<accession>A0AAV5LBZ1</accession>
<keyword evidence="3" id="KW-1185">Reference proteome</keyword>
<dbReference type="EMBL" id="BPVZ01000106">
    <property type="protein sequence ID" value="GKV34619.1"/>
    <property type="molecule type" value="Genomic_DNA"/>
</dbReference>
<comment type="caution">
    <text evidence="2">The sequence shown here is derived from an EMBL/GenBank/DDBJ whole genome shotgun (WGS) entry which is preliminary data.</text>
</comment>
<feature type="compositionally biased region" description="Polar residues" evidence="1">
    <location>
        <begin position="56"/>
        <end position="66"/>
    </location>
</feature>
<dbReference type="AlphaFoldDB" id="A0AAV5LBZ1"/>
<sequence length="66" mass="7412">MTLQEISLSPHHEEDSFHSNRSSASTIALRNSPLWRRKEETCPPVTHLTSEPGHAFSSSKTECFGM</sequence>
<feature type="compositionally biased region" description="Polar residues" evidence="1">
    <location>
        <begin position="19"/>
        <end position="29"/>
    </location>
</feature>
<feature type="region of interest" description="Disordered" evidence="1">
    <location>
        <begin position="45"/>
        <end position="66"/>
    </location>
</feature>
<gene>
    <name evidence="2" type="ORF">SLEP1_g42982</name>
</gene>
<organism evidence="2 3">
    <name type="scientific">Rubroshorea leprosula</name>
    <dbReference type="NCBI Taxonomy" id="152421"/>
    <lineage>
        <taxon>Eukaryota</taxon>
        <taxon>Viridiplantae</taxon>
        <taxon>Streptophyta</taxon>
        <taxon>Embryophyta</taxon>
        <taxon>Tracheophyta</taxon>
        <taxon>Spermatophyta</taxon>
        <taxon>Magnoliopsida</taxon>
        <taxon>eudicotyledons</taxon>
        <taxon>Gunneridae</taxon>
        <taxon>Pentapetalae</taxon>
        <taxon>rosids</taxon>
        <taxon>malvids</taxon>
        <taxon>Malvales</taxon>
        <taxon>Dipterocarpaceae</taxon>
        <taxon>Rubroshorea</taxon>
    </lineage>
</organism>
<evidence type="ECO:0000313" key="2">
    <source>
        <dbReference type="EMBL" id="GKV34619.1"/>
    </source>
</evidence>
<dbReference type="Proteomes" id="UP001054252">
    <property type="component" value="Unassembled WGS sequence"/>
</dbReference>
<name>A0AAV5LBZ1_9ROSI</name>
<proteinExistence type="predicted"/>
<feature type="region of interest" description="Disordered" evidence="1">
    <location>
        <begin position="1"/>
        <end position="32"/>
    </location>
</feature>